<evidence type="ECO:0000256" key="5">
    <source>
        <dbReference type="ARBA" id="ARBA00023002"/>
    </source>
</evidence>
<dbReference type="eggNOG" id="COG0654">
    <property type="taxonomic scope" value="Bacteria"/>
</dbReference>
<dbReference type="Pfam" id="PF01494">
    <property type="entry name" value="FAD_binding_3"/>
    <property type="match status" value="1"/>
</dbReference>
<dbReference type="HOGENOM" id="CLU_009665_8_1_3"/>
<dbReference type="NCBIfam" id="NF005612">
    <property type="entry name" value="PRK07364.1"/>
    <property type="match status" value="1"/>
</dbReference>
<dbReference type="InterPro" id="IPR002938">
    <property type="entry name" value="FAD-bd"/>
</dbReference>
<dbReference type="PANTHER" id="PTHR43876:SF7">
    <property type="entry name" value="UBIQUINONE BIOSYNTHESIS MONOOXYGENASE COQ6, MITOCHONDRIAL"/>
    <property type="match status" value="1"/>
</dbReference>
<keyword evidence="9" id="KW-1185">Reference proteome</keyword>
<keyword evidence="6" id="KW-0503">Monooxygenase</keyword>
<dbReference type="InterPro" id="IPR018168">
    <property type="entry name" value="Ubi_Hdrlase_CS"/>
</dbReference>
<dbReference type="EMBL" id="CP003600">
    <property type="protein sequence ID" value="AFY91459.1"/>
    <property type="molecule type" value="Genomic_DNA"/>
</dbReference>
<dbReference type="GO" id="GO:0071949">
    <property type="term" value="F:FAD binding"/>
    <property type="evidence" value="ECO:0007669"/>
    <property type="project" value="InterPro"/>
</dbReference>
<dbReference type="PRINTS" id="PR00420">
    <property type="entry name" value="RNGMNOXGNASE"/>
</dbReference>
<evidence type="ECO:0000256" key="4">
    <source>
        <dbReference type="ARBA" id="ARBA00022827"/>
    </source>
</evidence>
<evidence type="ECO:0000256" key="2">
    <source>
        <dbReference type="ARBA" id="ARBA00005349"/>
    </source>
</evidence>
<evidence type="ECO:0000256" key="1">
    <source>
        <dbReference type="ARBA" id="ARBA00001974"/>
    </source>
</evidence>
<proteinExistence type="inferred from homology"/>
<protein>
    <submittedName>
        <fullName evidence="8">Ubiquinone biosynthesis hydroxylase, UbiH/UbiF/VisC/COQ6 family</fullName>
    </submittedName>
</protein>
<keyword evidence="3" id="KW-0285">Flavoprotein</keyword>
<comment type="similarity">
    <text evidence="2">Belongs to the UbiH/COQ6 family.</text>
</comment>
<sequence>MPRLDSLSVRADAVQIQMLHSPQSASDLQPVAGSPQLDYDLAIVGGGIIGNTLAVALQNSGLRVVSIESQAQSISIAKSRAYVLSMLSGQIFEGLGVWEEVLPQITQFSQIQISDADYAGVVKMYPQDLGRETLGYAASHEVLLTALQTKLRSAANITVMCPAQVVAVEYTPTGAEITIQTPDTEAPTKIRTSLVIAADGAKSSLRERAGITTAGWNYWQSCITATVTPAQPHQNVAYERFWYAGPIGVLPLADGRCQVVWTVPHQQAEELRDLPANEFLDRLEYCTGGLLGKLALDSERWLFPVKLMQSKNYIADRLALIGDAAHCCHPVAGQGMNLGIRDAAALAEILVAAHQAGEDIGSKAVLQRYANWRKPENWVILAFTDFLDRMFSTSLMPIVIIRRCGLFLLDRIPGFKYLALRLMTGLAGKIPQVAKLTVN</sequence>
<dbReference type="GO" id="GO:0110142">
    <property type="term" value="C:ubiquinone biosynthesis complex"/>
    <property type="evidence" value="ECO:0007669"/>
    <property type="project" value="UniProtKB-ARBA"/>
</dbReference>
<evidence type="ECO:0000256" key="3">
    <source>
        <dbReference type="ARBA" id="ARBA00022630"/>
    </source>
</evidence>
<dbReference type="InterPro" id="IPR036188">
    <property type="entry name" value="FAD/NAD-bd_sf"/>
</dbReference>
<keyword evidence="8" id="KW-0830">Ubiquinone</keyword>
<dbReference type="PROSITE" id="PS01304">
    <property type="entry name" value="UBIH"/>
    <property type="match status" value="1"/>
</dbReference>
<dbReference type="STRING" id="1173020.Cha6605_0153"/>
<dbReference type="FunFam" id="3.50.50.60:FF:000021">
    <property type="entry name" value="Ubiquinone biosynthesis monooxygenase COQ6"/>
    <property type="match status" value="1"/>
</dbReference>
<dbReference type="InterPro" id="IPR010971">
    <property type="entry name" value="UbiH/COQ6"/>
</dbReference>
<accession>K9UB61</accession>
<organism evidence="8 9">
    <name type="scientific">Chamaesiphon minutus (strain ATCC 27169 / PCC 6605)</name>
    <dbReference type="NCBI Taxonomy" id="1173020"/>
    <lineage>
        <taxon>Bacteria</taxon>
        <taxon>Bacillati</taxon>
        <taxon>Cyanobacteriota</taxon>
        <taxon>Cyanophyceae</taxon>
        <taxon>Gomontiellales</taxon>
        <taxon>Chamaesiphonaceae</taxon>
        <taxon>Chamaesiphon</taxon>
    </lineage>
</organism>
<comment type="cofactor">
    <cofactor evidence="1">
        <name>FAD</name>
        <dbReference type="ChEBI" id="CHEBI:57692"/>
    </cofactor>
</comment>
<dbReference type="InterPro" id="IPR051205">
    <property type="entry name" value="UbiH/COQ6_monooxygenase"/>
</dbReference>
<dbReference type="GO" id="GO:0004497">
    <property type="term" value="F:monooxygenase activity"/>
    <property type="evidence" value="ECO:0007669"/>
    <property type="project" value="UniProtKB-KW"/>
</dbReference>
<dbReference type="NCBIfam" id="TIGR01988">
    <property type="entry name" value="Ubi-OHases"/>
    <property type="match status" value="1"/>
</dbReference>
<gene>
    <name evidence="8" type="ORF">Cha6605_0153</name>
</gene>
<evidence type="ECO:0000259" key="7">
    <source>
        <dbReference type="Pfam" id="PF01494"/>
    </source>
</evidence>
<dbReference type="Gene3D" id="3.50.50.60">
    <property type="entry name" value="FAD/NAD(P)-binding domain"/>
    <property type="match status" value="2"/>
</dbReference>
<keyword evidence="4" id="KW-0274">FAD</keyword>
<dbReference type="GO" id="GO:0016705">
    <property type="term" value="F:oxidoreductase activity, acting on paired donors, with incorporation or reduction of molecular oxygen"/>
    <property type="evidence" value="ECO:0007669"/>
    <property type="project" value="InterPro"/>
</dbReference>
<dbReference type="RefSeq" id="WP_015157654.1">
    <property type="nucleotide sequence ID" value="NC_019697.1"/>
</dbReference>
<dbReference type="Proteomes" id="UP000010366">
    <property type="component" value="Chromosome"/>
</dbReference>
<dbReference type="PATRIC" id="fig|1173020.3.peg.178"/>
<dbReference type="SUPFAM" id="SSF51905">
    <property type="entry name" value="FAD/NAD(P)-binding domain"/>
    <property type="match status" value="1"/>
</dbReference>
<reference evidence="8 9" key="1">
    <citation type="submission" date="2012-05" db="EMBL/GenBank/DDBJ databases">
        <title>Finished chromosome of genome of Chamaesiphon sp. PCC 6605.</title>
        <authorList>
            <consortium name="US DOE Joint Genome Institute"/>
            <person name="Gugger M."/>
            <person name="Coursin T."/>
            <person name="Rippka R."/>
            <person name="Tandeau De Marsac N."/>
            <person name="Huntemann M."/>
            <person name="Wei C.-L."/>
            <person name="Han J."/>
            <person name="Detter J.C."/>
            <person name="Han C."/>
            <person name="Tapia R."/>
            <person name="Chen A."/>
            <person name="Kyrpides N."/>
            <person name="Mavromatis K."/>
            <person name="Markowitz V."/>
            <person name="Szeto E."/>
            <person name="Ivanova N."/>
            <person name="Pagani I."/>
            <person name="Pati A."/>
            <person name="Goodwin L."/>
            <person name="Nordberg H.P."/>
            <person name="Cantor M.N."/>
            <person name="Hua S.X."/>
            <person name="Woyke T."/>
            <person name="Kerfeld C.A."/>
        </authorList>
    </citation>
    <scope>NUCLEOTIDE SEQUENCE [LARGE SCALE GENOMIC DNA]</scope>
    <source>
        <strain evidence="9">ATCC 27169 / PCC 6605</strain>
    </source>
</reference>
<name>K9UB61_CHAP6</name>
<evidence type="ECO:0000313" key="9">
    <source>
        <dbReference type="Proteomes" id="UP000010366"/>
    </source>
</evidence>
<evidence type="ECO:0000313" key="8">
    <source>
        <dbReference type="EMBL" id="AFY91459.1"/>
    </source>
</evidence>
<dbReference type="KEGG" id="cmp:Cha6605_0153"/>
<evidence type="ECO:0000256" key="6">
    <source>
        <dbReference type="ARBA" id="ARBA00023033"/>
    </source>
</evidence>
<dbReference type="GO" id="GO:0006744">
    <property type="term" value="P:ubiquinone biosynthetic process"/>
    <property type="evidence" value="ECO:0007669"/>
    <property type="project" value="InterPro"/>
</dbReference>
<keyword evidence="5" id="KW-0560">Oxidoreductase</keyword>
<feature type="domain" description="FAD-binding" evidence="7">
    <location>
        <begin position="39"/>
        <end position="382"/>
    </location>
</feature>
<dbReference type="AlphaFoldDB" id="K9UB61"/>
<dbReference type="PANTHER" id="PTHR43876">
    <property type="entry name" value="UBIQUINONE BIOSYNTHESIS MONOOXYGENASE COQ6, MITOCHONDRIAL"/>
    <property type="match status" value="1"/>
</dbReference>